<reference evidence="1 2" key="1">
    <citation type="journal article" date="2011" name="J. Bacteriol.">
        <title>Complete Genome Sequence of a Nonculturable Methanococcus maripaludis Strain Extracted in a Metagenomic Survey of Petroleum Reservoir Fluids.</title>
        <authorList>
            <person name="Wang X."/>
            <person name="Greenfield P."/>
            <person name="Li D."/>
            <person name="Hendry P."/>
            <person name="Volk H."/>
            <person name="Sutherland T.D."/>
        </authorList>
    </citation>
    <scope>NUCLEOTIDE SEQUENCE [LARGE SCALE GENOMIC DNA]</scope>
    <source>
        <strain evidence="1 2">X1</strain>
    </source>
</reference>
<dbReference type="HOGENOM" id="CLU_2115504_0_0_2"/>
<dbReference type="AlphaFoldDB" id="G0H429"/>
<evidence type="ECO:0000313" key="1">
    <source>
        <dbReference type="EMBL" id="AEK19495.1"/>
    </source>
</evidence>
<gene>
    <name evidence="1" type="ORF">GYY_03080</name>
</gene>
<protein>
    <submittedName>
        <fullName evidence="1">Uncharacterized protein</fullName>
    </submittedName>
</protein>
<name>G0H429_METMI</name>
<proteinExistence type="predicted"/>
<dbReference type="Proteomes" id="UP000008889">
    <property type="component" value="Chromosome"/>
</dbReference>
<organism evidence="2">
    <name type="scientific">Methanococcus maripaludis X1</name>
    <dbReference type="NCBI Taxonomy" id="1053692"/>
    <lineage>
        <taxon>Archaea</taxon>
        <taxon>Methanobacteriati</taxon>
        <taxon>Methanobacteriota</taxon>
        <taxon>Methanomada group</taxon>
        <taxon>Methanococci</taxon>
        <taxon>Methanococcales</taxon>
        <taxon>Methanococcaceae</taxon>
        <taxon>Methanococcus</taxon>
    </lineage>
</organism>
<dbReference type="EMBL" id="CP002913">
    <property type="protein sequence ID" value="AEK19495.1"/>
    <property type="molecule type" value="Genomic_DNA"/>
</dbReference>
<evidence type="ECO:0000313" key="2">
    <source>
        <dbReference type="Proteomes" id="UP000008889"/>
    </source>
</evidence>
<accession>G0H429</accession>
<dbReference type="PATRIC" id="fig|1053692.7.peg.608"/>
<sequence>MKGLDNMIFVPEIENKEILEDKSVYHVNSDLKELAESRIKYLLSSCNIGNSIEDILDSNNIAYDSDDIDITISVGIETRKRHVLGVRFIKKSGDISYKMISQKRSKYDLNPIGAWEHEEA</sequence>
<dbReference type="KEGG" id="mmd:GYY_03080"/>